<gene>
    <name evidence="1" type="ORF">NP493_171g04007</name>
</gene>
<keyword evidence="2" id="KW-1185">Reference proteome</keyword>
<evidence type="ECO:0000313" key="1">
    <source>
        <dbReference type="EMBL" id="KAK2187295.1"/>
    </source>
</evidence>
<sequence>MFINVHSVSGMKCKMKKLLTLLHIAILSFCNIHNILQDLRRNVHNPVSSVSYRNRKIPVSCNQVVK</sequence>
<dbReference type="AlphaFoldDB" id="A0AAD9UFE9"/>
<organism evidence="1 2">
    <name type="scientific">Ridgeia piscesae</name>
    <name type="common">Tubeworm</name>
    <dbReference type="NCBI Taxonomy" id="27915"/>
    <lineage>
        <taxon>Eukaryota</taxon>
        <taxon>Metazoa</taxon>
        <taxon>Spiralia</taxon>
        <taxon>Lophotrochozoa</taxon>
        <taxon>Annelida</taxon>
        <taxon>Polychaeta</taxon>
        <taxon>Sedentaria</taxon>
        <taxon>Canalipalpata</taxon>
        <taxon>Sabellida</taxon>
        <taxon>Siboglinidae</taxon>
        <taxon>Ridgeia</taxon>
    </lineage>
</organism>
<proteinExistence type="predicted"/>
<protein>
    <submittedName>
        <fullName evidence="1">Uncharacterized protein</fullName>
    </submittedName>
</protein>
<dbReference type="Proteomes" id="UP001209878">
    <property type="component" value="Unassembled WGS sequence"/>
</dbReference>
<accession>A0AAD9UFE9</accession>
<dbReference type="EMBL" id="JAODUO010000171">
    <property type="protein sequence ID" value="KAK2187295.1"/>
    <property type="molecule type" value="Genomic_DNA"/>
</dbReference>
<evidence type="ECO:0000313" key="2">
    <source>
        <dbReference type="Proteomes" id="UP001209878"/>
    </source>
</evidence>
<name>A0AAD9UFE9_RIDPI</name>
<comment type="caution">
    <text evidence="1">The sequence shown here is derived from an EMBL/GenBank/DDBJ whole genome shotgun (WGS) entry which is preliminary data.</text>
</comment>
<reference evidence="1" key="1">
    <citation type="journal article" date="2023" name="Mol. Biol. Evol.">
        <title>Third-Generation Sequencing Reveals the Adaptive Role of the Epigenome in Three Deep-Sea Polychaetes.</title>
        <authorList>
            <person name="Perez M."/>
            <person name="Aroh O."/>
            <person name="Sun Y."/>
            <person name="Lan Y."/>
            <person name="Juniper S.K."/>
            <person name="Young C.R."/>
            <person name="Angers B."/>
            <person name="Qian P.Y."/>
        </authorList>
    </citation>
    <scope>NUCLEOTIDE SEQUENCE</scope>
    <source>
        <strain evidence="1">R07B-5</strain>
    </source>
</reference>